<dbReference type="PANTHER" id="PTHR15583:SF13">
    <property type="entry name" value="INTERLEUKIN-17 RECEPTOR A"/>
    <property type="match status" value="1"/>
</dbReference>
<keyword evidence="6 9" id="KW-0472">Membrane</keyword>
<dbReference type="Gene3D" id="2.60.40.2150">
    <property type="entry name" value="Interleukin-17 receptor A/B, fibronectin-III-like domain 2"/>
    <property type="match status" value="1"/>
</dbReference>
<dbReference type="Pfam" id="PF08357">
    <property type="entry name" value="SEFIR"/>
    <property type="match status" value="1"/>
</dbReference>
<dbReference type="EMBL" id="JW862678">
    <property type="protein sequence ID" value="AFO95195.1"/>
    <property type="molecule type" value="mRNA"/>
</dbReference>
<feature type="domain" description="SEFIR" evidence="10">
    <location>
        <begin position="378"/>
        <end position="532"/>
    </location>
</feature>
<dbReference type="GO" id="GO:0030368">
    <property type="term" value="F:interleukin-17 receptor activity"/>
    <property type="evidence" value="ECO:0007669"/>
    <property type="project" value="InterPro"/>
</dbReference>
<evidence type="ECO:0000256" key="3">
    <source>
        <dbReference type="ARBA" id="ARBA00022692"/>
    </source>
</evidence>
<evidence type="ECO:0000256" key="6">
    <source>
        <dbReference type="ARBA" id="ARBA00023136"/>
    </source>
</evidence>
<dbReference type="Gene3D" id="2.60.40.2160">
    <property type="entry name" value="Interleukin-17 receptor A/B, fibronectin-III-like domain 1"/>
    <property type="match status" value="1"/>
</dbReference>
<feature type="non-terminal residue" evidence="11">
    <location>
        <position position="1"/>
    </location>
</feature>
<keyword evidence="8" id="KW-0325">Glycoprotein</keyword>
<evidence type="ECO:0000313" key="11">
    <source>
        <dbReference type="EMBL" id="AFO95195.1"/>
    </source>
</evidence>
<comment type="subcellular location">
    <subcellularLocation>
        <location evidence="1">Cell membrane</location>
        <topology evidence="1">Single-pass type I membrane protein</topology>
    </subcellularLocation>
</comment>
<keyword evidence="2" id="KW-1003">Cell membrane</keyword>
<feature type="transmembrane region" description="Helical" evidence="9">
    <location>
        <begin position="12"/>
        <end position="34"/>
    </location>
</feature>
<protein>
    <submittedName>
        <fullName evidence="11">Interleukin-17 receptor A-like protein</fullName>
    </submittedName>
</protein>
<evidence type="ECO:0000256" key="4">
    <source>
        <dbReference type="ARBA" id="ARBA00022729"/>
    </source>
</evidence>
<dbReference type="Gene3D" id="3.40.50.11530">
    <property type="match status" value="1"/>
</dbReference>
<dbReference type="InterPro" id="IPR039465">
    <property type="entry name" value="IL-17_rcpt-like"/>
</dbReference>
<dbReference type="PROSITE" id="PS51534">
    <property type="entry name" value="SEFIR"/>
    <property type="match status" value="1"/>
</dbReference>
<evidence type="ECO:0000256" key="1">
    <source>
        <dbReference type="ARBA" id="ARBA00004251"/>
    </source>
</evidence>
<dbReference type="FunFam" id="3.40.50.11530:FF:000002">
    <property type="entry name" value="Interleukin 17 receptor A"/>
    <property type="match status" value="1"/>
</dbReference>
<dbReference type="AlphaFoldDB" id="V9KBM6"/>
<dbReference type="InterPro" id="IPR038683">
    <property type="entry name" value="IL17RA/B_FnIII-like_1_sf"/>
</dbReference>
<dbReference type="Pfam" id="PF16556">
    <property type="entry name" value="IL17R_fnIII_D1"/>
    <property type="match status" value="1"/>
</dbReference>
<sequence length="842" mass="94683">PDALAMEFGSWALHRFFCVLVSIFMGGVSGLQILTTPLMDCSQEGLNCSIKISGCLDHSWLTPFKWTPSSPKEVMVNVSIQESEPGIFIPVLLIKWKLGTDASIRSYQGVQVSVQRQSDSHRSCLQYRFRNRIKSQLNPQREKWSFSLERFVVEPEYTYLVDVYSLPRRNINEYPDQGSMMFVVPGCKDGLMKRTELCKRRGSMWEPNITHSQHGTRLSFSFWTGNYSQNYTVFLRSHSSLGFVCNNEQQTITEEPGRRVNVTFFTQEWMSSCCHYSISIQPFFVDCYNDCVRHQRDIPCPEKTGLPPLATAEPSSEISETSIGITIGIVTVTIVLLGVFLFVVWVQMKCRTKIPLPDISTGGKKSIASEDTGRPQVVKRVLIVYSLDHVLYKDIVLAFAEFLLTVCGTEVILDLLQTNTISEVGHLNWLAQHKKTSDKIIILCSRGTRAKWTAMLGTEQSQVLLRGDERSPMRDMFTPAMNLIVPDFKKPASFGKYIVAYFDGISEDGDVPDPFNVGVKYKLMKQFEEIHFRVQDLEKYEPGKTYQVPGITSDDYHKHPSGERLRNAIRKFQRYQMEQPDWFEKECLLSAEEAGAEEEEECDRELGDDPSSIRQNVLLLELQDAAGCCVNQLQVADSSHPTFVRCLPTLECRAQITGVSQNVIGMDGVESPALGQTYIREPICCTPVSECNQRVLLSSSLDSPHEEDPLLAAGRVMRNEIVQQASGHAAEDHCVRNDVGCPAPAQSDARQRLAELQQALLLQGLGYSQIPAPEPHHLPESAPFILLPAKEESVESDQGYCSKLYLSAEELHSGRASVLPDALKELEMLQIGLLQESMETAD</sequence>
<evidence type="ECO:0000256" key="5">
    <source>
        <dbReference type="ARBA" id="ARBA00022989"/>
    </source>
</evidence>
<name>V9KBM6_CALMI</name>
<keyword evidence="5 9" id="KW-1133">Transmembrane helix</keyword>
<keyword evidence="4" id="KW-0732">Signal</keyword>
<evidence type="ECO:0000256" key="7">
    <source>
        <dbReference type="ARBA" id="ARBA00023170"/>
    </source>
</evidence>
<organism evidence="11">
    <name type="scientific">Callorhinchus milii</name>
    <name type="common">Ghost shark</name>
    <dbReference type="NCBI Taxonomy" id="7868"/>
    <lineage>
        <taxon>Eukaryota</taxon>
        <taxon>Metazoa</taxon>
        <taxon>Chordata</taxon>
        <taxon>Craniata</taxon>
        <taxon>Vertebrata</taxon>
        <taxon>Chondrichthyes</taxon>
        <taxon>Holocephali</taxon>
        <taxon>Chimaeriformes</taxon>
        <taxon>Callorhinchidae</taxon>
        <taxon>Callorhinchus</taxon>
    </lineage>
</organism>
<dbReference type="Pfam" id="PF16578">
    <property type="entry name" value="IL17R_fnIII_D2"/>
    <property type="match status" value="1"/>
</dbReference>
<dbReference type="InterPro" id="IPR032356">
    <property type="entry name" value="IL17R_A/B_N"/>
</dbReference>
<keyword evidence="7 11" id="KW-0675">Receptor</keyword>
<evidence type="ECO:0000256" key="2">
    <source>
        <dbReference type="ARBA" id="ARBA00022475"/>
    </source>
</evidence>
<reference evidence="11" key="1">
    <citation type="journal article" date="2014" name="Nature">
        <title>Elephant shark genome provides unique insights into gnathostome evolution.</title>
        <authorList>
            <consortium name="International Elephant Shark Genome Sequencing Consortium"/>
            <person name="Venkatesh B."/>
            <person name="Lee A.P."/>
            <person name="Ravi V."/>
            <person name="Maurya A.K."/>
            <person name="Lian M.M."/>
            <person name="Swann J.B."/>
            <person name="Ohta Y."/>
            <person name="Flajnik M.F."/>
            <person name="Sutoh Y."/>
            <person name="Kasahara M."/>
            <person name="Hoon S."/>
            <person name="Gangu V."/>
            <person name="Roy S.W."/>
            <person name="Irimia M."/>
            <person name="Korzh V."/>
            <person name="Kondrychyn I."/>
            <person name="Lim Z.W."/>
            <person name="Tay B.H."/>
            <person name="Tohari S."/>
            <person name="Kong K.W."/>
            <person name="Ho S."/>
            <person name="Lorente-Galdos B."/>
            <person name="Quilez J."/>
            <person name="Marques-Bonet T."/>
            <person name="Raney B.J."/>
            <person name="Ingham P.W."/>
            <person name="Tay A."/>
            <person name="Hillier L.W."/>
            <person name="Minx P."/>
            <person name="Boehm T."/>
            <person name="Wilson R.K."/>
            <person name="Brenner S."/>
            <person name="Warren W.C."/>
        </authorList>
    </citation>
    <scope>NUCLEOTIDE SEQUENCE</scope>
    <source>
        <tissue evidence="11">Intestine</tissue>
    </source>
</reference>
<dbReference type="InterPro" id="IPR013568">
    <property type="entry name" value="SEFIR_dom"/>
</dbReference>
<dbReference type="InterPro" id="IPR043046">
    <property type="entry name" value="IL17RA/B_FnIII-like_2_sf"/>
</dbReference>
<proteinExistence type="evidence at transcript level"/>
<evidence type="ECO:0000256" key="9">
    <source>
        <dbReference type="SAM" id="Phobius"/>
    </source>
</evidence>
<dbReference type="GO" id="GO:0005886">
    <property type="term" value="C:plasma membrane"/>
    <property type="evidence" value="ECO:0007669"/>
    <property type="project" value="UniProtKB-SubCell"/>
</dbReference>
<evidence type="ECO:0000259" key="10">
    <source>
        <dbReference type="PROSITE" id="PS51534"/>
    </source>
</evidence>
<evidence type="ECO:0000256" key="8">
    <source>
        <dbReference type="ARBA" id="ARBA00023180"/>
    </source>
</evidence>
<dbReference type="PANTHER" id="PTHR15583">
    <property type="entry name" value="INTERLEUKIN-17 RECEPTOR"/>
    <property type="match status" value="1"/>
</dbReference>
<feature type="transmembrane region" description="Helical" evidence="9">
    <location>
        <begin position="323"/>
        <end position="346"/>
    </location>
</feature>
<accession>V9KBM6</accession>
<keyword evidence="3 9" id="KW-0812">Transmembrane</keyword>